<gene>
    <name evidence="12" type="primary">LOC110286059</name>
</gene>
<feature type="chain" id="PRO_5027760294" evidence="9">
    <location>
        <begin position="23"/>
        <end position="185"/>
    </location>
</feature>
<dbReference type="InterPro" id="IPR036438">
    <property type="entry name" value="Insulin-like_sf"/>
</dbReference>
<dbReference type="Pfam" id="PF00049">
    <property type="entry name" value="Insulin"/>
    <property type="match status" value="1"/>
</dbReference>
<evidence type="ECO:0000256" key="2">
    <source>
        <dbReference type="ARBA" id="ARBA00009034"/>
    </source>
</evidence>
<proteinExistence type="inferred from homology"/>
<dbReference type="InterPro" id="IPR016179">
    <property type="entry name" value="Insulin-like"/>
</dbReference>
<dbReference type="KEGG" id="mcal:110286059"/>
<keyword evidence="5" id="KW-0165">Cleavage on pair of basic residues</keyword>
<accession>A0A6P5P2Y4</accession>
<dbReference type="GO" id="GO:0005576">
    <property type="term" value="C:extracellular region"/>
    <property type="evidence" value="ECO:0007669"/>
    <property type="project" value="UniProtKB-SubCell"/>
</dbReference>
<keyword evidence="6" id="KW-0372">Hormone</keyword>
<protein>
    <submittedName>
        <fullName evidence="12">Prorelaxin 1</fullName>
    </submittedName>
</protein>
<evidence type="ECO:0000259" key="10">
    <source>
        <dbReference type="SMART" id="SM00078"/>
    </source>
</evidence>
<evidence type="ECO:0000256" key="3">
    <source>
        <dbReference type="ARBA" id="ARBA00011207"/>
    </source>
</evidence>
<dbReference type="SMART" id="SM00078">
    <property type="entry name" value="IlGF"/>
    <property type="match status" value="1"/>
</dbReference>
<keyword evidence="4" id="KW-0964">Secreted</keyword>
<evidence type="ECO:0000256" key="5">
    <source>
        <dbReference type="ARBA" id="ARBA00022685"/>
    </source>
</evidence>
<dbReference type="InterPro" id="IPR022421">
    <property type="entry name" value="Relaxin"/>
</dbReference>
<comment type="subunit">
    <text evidence="3">Heterodimer of a B chain and an A chain linked by two disulfide bonds.</text>
</comment>
<comment type="similarity">
    <text evidence="2">Belongs to the insulin family.</text>
</comment>
<evidence type="ECO:0000256" key="8">
    <source>
        <dbReference type="SAM" id="MobiDB-lite"/>
    </source>
</evidence>
<dbReference type="PRINTS" id="PR02004">
    <property type="entry name" value="RELAXIN"/>
</dbReference>
<dbReference type="GeneID" id="110286059"/>
<reference evidence="12" key="1">
    <citation type="submission" date="2025-08" db="UniProtKB">
        <authorList>
            <consortium name="RefSeq"/>
        </authorList>
    </citation>
    <scope>IDENTIFICATION</scope>
</reference>
<dbReference type="SUPFAM" id="SSF56994">
    <property type="entry name" value="Insulin-like"/>
    <property type="match status" value="1"/>
</dbReference>
<evidence type="ECO:0000313" key="11">
    <source>
        <dbReference type="Proteomes" id="UP000515126"/>
    </source>
</evidence>
<keyword evidence="11" id="KW-1185">Reference proteome</keyword>
<evidence type="ECO:0000313" key="12">
    <source>
        <dbReference type="RefSeq" id="XP_021008178.1"/>
    </source>
</evidence>
<evidence type="ECO:0000256" key="1">
    <source>
        <dbReference type="ARBA" id="ARBA00004613"/>
    </source>
</evidence>
<dbReference type="RefSeq" id="XP_021008178.1">
    <property type="nucleotide sequence ID" value="XM_021152519.1"/>
</dbReference>
<dbReference type="InterPro" id="IPR051042">
    <property type="entry name" value="Repro_Hormone_Insulin-like"/>
</dbReference>
<dbReference type="PANTHER" id="PTHR12004:SF13">
    <property type="entry name" value="PRORELAXIN H2"/>
    <property type="match status" value="1"/>
</dbReference>
<keyword evidence="7" id="KW-1015">Disulfide bond</keyword>
<dbReference type="AlphaFoldDB" id="A0A6P5P2Y4"/>
<keyword evidence="9" id="KW-0732">Signal</keyword>
<dbReference type="GO" id="GO:0005179">
    <property type="term" value="F:hormone activity"/>
    <property type="evidence" value="ECO:0007669"/>
    <property type="project" value="UniProtKB-KW"/>
</dbReference>
<dbReference type="PANTHER" id="PTHR12004">
    <property type="entry name" value="RELAXIN"/>
    <property type="match status" value="1"/>
</dbReference>
<dbReference type="Proteomes" id="UP000515126">
    <property type="component" value="Chromosome 19"/>
</dbReference>
<comment type="subcellular location">
    <subcellularLocation>
        <location evidence="1">Secreted</location>
    </subcellularLocation>
</comment>
<evidence type="ECO:0000256" key="4">
    <source>
        <dbReference type="ARBA" id="ARBA00022525"/>
    </source>
</evidence>
<sequence length="185" mass="20649">MSSRFLLQLLGFWLLLSQPCRTRVSEEWMDGFIRMCGREYARELIKICGASVGRLALSQEEPALLARQATEVMPSFINKDAEPFDMTLKCLPNLSEEPKAVLSEARASFPELQHSPVLSDSVVSLEGFKKTLHDKLGEAEDGSPPGLKYLQSDTHSRKKRESGGLLSQQCCHVGCSRRSIAKLYC</sequence>
<name>A0A6P5P2Y4_MUSCR</name>
<evidence type="ECO:0000256" key="6">
    <source>
        <dbReference type="ARBA" id="ARBA00022702"/>
    </source>
</evidence>
<feature type="domain" description="Insulin-like" evidence="10">
    <location>
        <begin position="33"/>
        <end position="185"/>
    </location>
</feature>
<organism evidence="11 12">
    <name type="scientific">Mus caroli</name>
    <name type="common">Ryukyu mouse</name>
    <name type="synonym">Ricefield mouse</name>
    <dbReference type="NCBI Taxonomy" id="10089"/>
    <lineage>
        <taxon>Eukaryota</taxon>
        <taxon>Metazoa</taxon>
        <taxon>Chordata</taxon>
        <taxon>Craniata</taxon>
        <taxon>Vertebrata</taxon>
        <taxon>Euteleostomi</taxon>
        <taxon>Mammalia</taxon>
        <taxon>Eutheria</taxon>
        <taxon>Euarchontoglires</taxon>
        <taxon>Glires</taxon>
        <taxon>Rodentia</taxon>
        <taxon>Myomorpha</taxon>
        <taxon>Muroidea</taxon>
        <taxon>Muridae</taxon>
        <taxon>Murinae</taxon>
        <taxon>Mus</taxon>
        <taxon>Mus</taxon>
    </lineage>
</organism>
<evidence type="ECO:0000256" key="9">
    <source>
        <dbReference type="SAM" id="SignalP"/>
    </source>
</evidence>
<feature type="region of interest" description="Disordered" evidence="8">
    <location>
        <begin position="136"/>
        <end position="161"/>
    </location>
</feature>
<feature type="signal peptide" evidence="9">
    <location>
        <begin position="1"/>
        <end position="22"/>
    </location>
</feature>
<evidence type="ECO:0000256" key="7">
    <source>
        <dbReference type="ARBA" id="ARBA00023157"/>
    </source>
</evidence>
<dbReference type="CDD" id="cd04365">
    <property type="entry name" value="IlGF_relaxin_like"/>
    <property type="match status" value="1"/>
</dbReference>